<dbReference type="InterPro" id="IPR027443">
    <property type="entry name" value="IPNS-like_sf"/>
</dbReference>
<evidence type="ECO:0000313" key="3">
    <source>
        <dbReference type="Proteomes" id="UP001325479"/>
    </source>
</evidence>
<dbReference type="Pfam" id="PF03171">
    <property type="entry name" value="2OG-FeII_Oxy"/>
    <property type="match status" value="1"/>
</dbReference>
<evidence type="ECO:0000259" key="1">
    <source>
        <dbReference type="Pfam" id="PF03171"/>
    </source>
</evidence>
<gene>
    <name evidence="2" type="ORF">U0042_25540</name>
</gene>
<dbReference type="Gene3D" id="2.60.120.330">
    <property type="entry name" value="B-lactam Antibiotic, Isopenicillin N Synthase, Chain"/>
    <property type="match status" value="1"/>
</dbReference>
<keyword evidence="3" id="KW-1185">Reference proteome</keyword>
<proteinExistence type="predicted"/>
<organism evidence="2 3">
    <name type="scientific">Paraburkholderia kururiensis</name>
    <dbReference type="NCBI Taxonomy" id="984307"/>
    <lineage>
        <taxon>Bacteria</taxon>
        <taxon>Pseudomonadati</taxon>
        <taxon>Pseudomonadota</taxon>
        <taxon>Betaproteobacteria</taxon>
        <taxon>Burkholderiales</taxon>
        <taxon>Burkholderiaceae</taxon>
        <taxon>Paraburkholderia</taxon>
    </lineage>
</organism>
<accession>A0ABZ0WJ94</accession>
<name>A0ABZ0WJ94_9BURK</name>
<reference evidence="2 3" key="1">
    <citation type="submission" date="2023-12" db="EMBL/GenBank/DDBJ databases">
        <title>Genome sequencing and assembly of bacterial species from a model synthetic community.</title>
        <authorList>
            <person name="Hogle S.L."/>
        </authorList>
    </citation>
    <scope>NUCLEOTIDE SEQUENCE [LARGE SCALE GENOMIC DNA]</scope>
    <source>
        <strain evidence="2 3">HAMBI 2494</strain>
    </source>
</reference>
<dbReference type="InterPro" id="IPR044861">
    <property type="entry name" value="IPNS-like_FE2OG_OXY"/>
</dbReference>
<evidence type="ECO:0000313" key="2">
    <source>
        <dbReference type="EMBL" id="WQD77380.1"/>
    </source>
</evidence>
<dbReference type="EMBL" id="CP139965">
    <property type="protein sequence ID" value="WQD77380.1"/>
    <property type="molecule type" value="Genomic_DNA"/>
</dbReference>
<dbReference type="Proteomes" id="UP001325479">
    <property type="component" value="Chromosome"/>
</dbReference>
<feature type="domain" description="Isopenicillin N synthase-like Fe(2+) 2OG dioxygenase" evidence="1">
    <location>
        <begin position="116"/>
        <end position="212"/>
    </location>
</feature>
<dbReference type="RefSeq" id="WP_232833538.1">
    <property type="nucleotide sequence ID" value="NZ_CP139965.1"/>
</dbReference>
<dbReference type="SUPFAM" id="SSF51197">
    <property type="entry name" value="Clavaminate synthase-like"/>
    <property type="match status" value="1"/>
</dbReference>
<sequence length="252" mass="28566">MTPTMMESYALLIDGFSAITDETKRSYCFVDETDGFLPFGSEYAHTKANPDLCERFCYWHAHSAKRQLHPFSQTRYLSAAIAYEREICGLAQRLIDGVCQEFNAPSFPPIRDSSYLQLCVYGSSHPGSERQFAQDPHEDGHLLTFIRPTLDGLVILRGRSLEPVRLLENELAVLSGSLLTQLSDCAIPATYHAVLNPARPRKRSSLIYFANPDGTQEFVGFRRRQRVDLFRAMNDRHTGFGNKPIFQQPELA</sequence>
<protein>
    <submittedName>
        <fullName evidence="2">2OG-Fe(II) oxygenase family protein</fullName>
    </submittedName>
</protein>